<evidence type="ECO:0000256" key="3">
    <source>
        <dbReference type="ARBA" id="ARBA00023085"/>
    </source>
</evidence>
<dbReference type="InterPro" id="IPR012334">
    <property type="entry name" value="Pectin_lyas_fold"/>
</dbReference>
<dbReference type="Proteomes" id="UP000734854">
    <property type="component" value="Unassembled WGS sequence"/>
</dbReference>
<comment type="catalytic activity">
    <reaction evidence="5">
        <text>[(1-&gt;4)-alpha-D-galacturonosyl methyl ester](n) + n H2O = [(1-&gt;4)-alpha-D-galacturonosyl](n) + n methanol + n H(+)</text>
        <dbReference type="Rhea" id="RHEA:22380"/>
        <dbReference type="Rhea" id="RHEA-COMP:14570"/>
        <dbReference type="Rhea" id="RHEA-COMP:14573"/>
        <dbReference type="ChEBI" id="CHEBI:15377"/>
        <dbReference type="ChEBI" id="CHEBI:15378"/>
        <dbReference type="ChEBI" id="CHEBI:17790"/>
        <dbReference type="ChEBI" id="CHEBI:140522"/>
        <dbReference type="ChEBI" id="CHEBI:140523"/>
        <dbReference type="EC" id="3.1.1.11"/>
    </reaction>
</comment>
<evidence type="ECO:0000313" key="8">
    <source>
        <dbReference type="EMBL" id="KAG6504405.1"/>
    </source>
</evidence>
<keyword evidence="2 5" id="KW-0378">Hydrolase</keyword>
<feature type="domain" description="Pectinesterase catalytic" evidence="7">
    <location>
        <begin position="263"/>
        <end position="550"/>
    </location>
</feature>
<proteinExistence type="predicted"/>
<dbReference type="EMBL" id="JACMSC010000010">
    <property type="protein sequence ID" value="KAG6504405.1"/>
    <property type="molecule type" value="Genomic_DNA"/>
</dbReference>
<comment type="pathway">
    <text evidence="1 5">Glycan metabolism; pectin degradation; 2-dehydro-3-deoxy-D-gluconate from pectin: step 1/5.</text>
</comment>
<evidence type="ECO:0000313" key="9">
    <source>
        <dbReference type="Proteomes" id="UP000734854"/>
    </source>
</evidence>
<organism evidence="8 9">
    <name type="scientific">Zingiber officinale</name>
    <name type="common">Ginger</name>
    <name type="synonym">Amomum zingiber</name>
    <dbReference type="NCBI Taxonomy" id="94328"/>
    <lineage>
        <taxon>Eukaryota</taxon>
        <taxon>Viridiplantae</taxon>
        <taxon>Streptophyta</taxon>
        <taxon>Embryophyta</taxon>
        <taxon>Tracheophyta</taxon>
        <taxon>Spermatophyta</taxon>
        <taxon>Magnoliopsida</taxon>
        <taxon>Liliopsida</taxon>
        <taxon>Zingiberales</taxon>
        <taxon>Zingiberaceae</taxon>
        <taxon>Zingiber</taxon>
    </lineage>
</organism>
<dbReference type="PROSITE" id="PS00503">
    <property type="entry name" value="PECTINESTERASE_2"/>
    <property type="match status" value="1"/>
</dbReference>
<evidence type="ECO:0000256" key="1">
    <source>
        <dbReference type="ARBA" id="ARBA00005184"/>
    </source>
</evidence>
<name>A0A8J5GAG2_ZINOF</name>
<dbReference type="InterPro" id="IPR018040">
    <property type="entry name" value="Pectinesterase_Tyr_AS"/>
</dbReference>
<feature type="active site" evidence="4">
    <location>
        <position position="412"/>
    </location>
</feature>
<evidence type="ECO:0000259" key="7">
    <source>
        <dbReference type="Pfam" id="PF01095"/>
    </source>
</evidence>
<evidence type="ECO:0000256" key="5">
    <source>
        <dbReference type="RuleBase" id="RU000589"/>
    </source>
</evidence>
<dbReference type="PROSITE" id="PS00800">
    <property type="entry name" value="PECTINESTERASE_1"/>
    <property type="match status" value="1"/>
</dbReference>
<dbReference type="InterPro" id="IPR033131">
    <property type="entry name" value="Pectinesterase_Asp_AS"/>
</dbReference>
<feature type="region of interest" description="Disordered" evidence="6">
    <location>
        <begin position="213"/>
        <end position="232"/>
    </location>
</feature>
<reference evidence="8 9" key="1">
    <citation type="submission" date="2020-08" db="EMBL/GenBank/DDBJ databases">
        <title>Plant Genome Project.</title>
        <authorList>
            <person name="Zhang R.-G."/>
        </authorList>
    </citation>
    <scope>NUCLEOTIDE SEQUENCE [LARGE SCALE GENOMIC DNA]</scope>
    <source>
        <tissue evidence="8">Rhizome</tissue>
    </source>
</reference>
<keyword evidence="3 5" id="KW-0063">Aspartyl esterase</keyword>
<comment type="function">
    <text evidence="5">Acts in the modification of cell walls via demethylesterification of cell wall pectin.</text>
</comment>
<comment type="caution">
    <text evidence="8">The sequence shown here is derived from an EMBL/GenBank/DDBJ whole genome shotgun (WGS) entry which is preliminary data.</text>
</comment>
<dbReference type="AlphaFoldDB" id="A0A8J5GAG2"/>
<dbReference type="Pfam" id="PF01095">
    <property type="entry name" value="Pectinesterase"/>
    <property type="match status" value="1"/>
</dbReference>
<dbReference type="Gene3D" id="2.160.20.10">
    <property type="entry name" value="Single-stranded right-handed beta-helix, Pectin lyase-like"/>
    <property type="match status" value="1"/>
</dbReference>
<sequence length="567" mass="63398">MNLPSLHPNRGLGKCRFQGGIRVKVNRISDKENENVQASQGLVQVGQGHRMNMELEAIGPSLEMTNIVHKIHGREDLASQWVEGQESLSKRVRSQADLESAIKLTRRSGRSTVKPLWPVSSQADMGWEIKSQADKEVAKVKVSADGAVKGGDYKTSLDNGRQTQRTDLAYSRQTWVGRQTQRTGQSLEFGRQPLSGRLLQHHRARSLLAAHPRVPRQPPLPSHLHPPKRRDGAPRLCRAAQLLRRRARLSDLMRASMKSLRVDAVVASDGSGRYRSVSEAVNAAPSYSARRHVIYVKKGVYVENVEVKKKKRNIMMVGDGIGATVITGNRNFMQGWTTFRTATFAVSGPGFIARDITFRNTAGAENHQAVALRVDSDRSAFFRCSIEGHQDTLYAHSLRQFYRDCHIFGTIDFIFGNGLVVLQRCHIHTRRPLPDQKPTITAQGRKDPNQNTGFSLHGCFVHANYPTYLGRPWKAFSRTVIMQSYLGAQVQAGGWLEWAGDFGLSTLWYGEYGNYGPGARLSGRVGWPGYHVIRDAAVAGFFTVRRFIDGLTWLPRTGVEFTADLYK</sequence>
<dbReference type="UniPathway" id="UPA00545">
    <property type="reaction ID" value="UER00823"/>
</dbReference>
<keyword evidence="5" id="KW-0134">Cell wall</keyword>
<keyword evidence="9" id="KW-1185">Reference proteome</keyword>
<protein>
    <recommendedName>
        <fullName evidence="5">Pectinesterase</fullName>
        <ecNumber evidence="5">3.1.1.11</ecNumber>
    </recommendedName>
</protein>
<accession>A0A8J5GAG2</accession>
<dbReference type="GO" id="GO:0042545">
    <property type="term" value="P:cell wall modification"/>
    <property type="evidence" value="ECO:0007669"/>
    <property type="project" value="UniProtKB-UniRule"/>
</dbReference>
<dbReference type="InterPro" id="IPR011050">
    <property type="entry name" value="Pectin_lyase_fold/virulence"/>
</dbReference>
<dbReference type="PANTHER" id="PTHR31707">
    <property type="entry name" value="PECTINESTERASE"/>
    <property type="match status" value="1"/>
</dbReference>
<comment type="subcellular location">
    <subcellularLocation>
        <location evidence="5">Secreted</location>
        <location evidence="5">Cell wall</location>
    </subcellularLocation>
</comment>
<evidence type="ECO:0000256" key="4">
    <source>
        <dbReference type="PROSITE-ProRule" id="PRU10040"/>
    </source>
</evidence>
<evidence type="ECO:0000256" key="2">
    <source>
        <dbReference type="ARBA" id="ARBA00022801"/>
    </source>
</evidence>
<gene>
    <name evidence="8" type="ORF">ZIOFF_036738</name>
</gene>
<dbReference type="SUPFAM" id="SSF51126">
    <property type="entry name" value="Pectin lyase-like"/>
    <property type="match status" value="1"/>
</dbReference>
<keyword evidence="5" id="KW-0964">Secreted</keyword>
<dbReference type="FunFam" id="2.160.20.10:FF:000001">
    <property type="entry name" value="Pectinesterase"/>
    <property type="match status" value="1"/>
</dbReference>
<dbReference type="GO" id="GO:0045490">
    <property type="term" value="P:pectin catabolic process"/>
    <property type="evidence" value="ECO:0007669"/>
    <property type="project" value="UniProtKB-UniRule"/>
</dbReference>
<dbReference type="EC" id="3.1.1.11" evidence="5"/>
<evidence type="ECO:0000256" key="6">
    <source>
        <dbReference type="SAM" id="MobiDB-lite"/>
    </source>
</evidence>
<keyword evidence="5" id="KW-0961">Cell wall biogenesis/degradation</keyword>
<dbReference type="GO" id="GO:0030599">
    <property type="term" value="F:pectinesterase activity"/>
    <property type="evidence" value="ECO:0007669"/>
    <property type="project" value="UniProtKB-UniRule"/>
</dbReference>
<dbReference type="InterPro" id="IPR000070">
    <property type="entry name" value="Pectinesterase_cat"/>
</dbReference>